<dbReference type="Proteomes" id="UP000663828">
    <property type="component" value="Unassembled WGS sequence"/>
</dbReference>
<sequence length="173" mass="19213">MTHSLPPSTESTIVKRVTDEKFVDVYTSNEEAARLLENGRTLVAVKAWFFVAALGSHSYSSGIHCIRIRVDDGVPFLGIRSRSIPPVPSEFSGGSYCLESVSTYGWEISYAAIINGHVHANSEEIMEPDSAIYSLTLNCDQRRLSLVNENTNEQSEMEVDIHQVPFPWCLFGA</sequence>
<reference evidence="1" key="1">
    <citation type="submission" date="2021-02" db="EMBL/GenBank/DDBJ databases">
        <authorList>
            <person name="Nowell W R."/>
        </authorList>
    </citation>
    <scope>NUCLEOTIDE SEQUENCE</scope>
</reference>
<comment type="caution">
    <text evidence="1">The sequence shown here is derived from an EMBL/GenBank/DDBJ whole genome shotgun (WGS) entry which is preliminary data.</text>
</comment>
<dbReference type="EMBL" id="CAJNOJ010000285">
    <property type="protein sequence ID" value="CAF1369959.1"/>
    <property type="molecule type" value="Genomic_DNA"/>
</dbReference>
<name>A0A815ITC8_ADIRI</name>
<protein>
    <submittedName>
        <fullName evidence="1">Uncharacterized protein</fullName>
    </submittedName>
</protein>
<organism evidence="1 4">
    <name type="scientific">Adineta ricciae</name>
    <name type="common">Rotifer</name>
    <dbReference type="NCBI Taxonomy" id="249248"/>
    <lineage>
        <taxon>Eukaryota</taxon>
        <taxon>Metazoa</taxon>
        <taxon>Spiralia</taxon>
        <taxon>Gnathifera</taxon>
        <taxon>Rotifera</taxon>
        <taxon>Eurotatoria</taxon>
        <taxon>Bdelloidea</taxon>
        <taxon>Adinetida</taxon>
        <taxon>Adinetidae</taxon>
        <taxon>Adineta</taxon>
    </lineage>
</organism>
<dbReference type="AlphaFoldDB" id="A0A815ITC8"/>
<evidence type="ECO:0000313" key="4">
    <source>
        <dbReference type="Proteomes" id="UP000663852"/>
    </source>
</evidence>
<accession>A0A815ITC8</accession>
<evidence type="ECO:0000313" key="1">
    <source>
        <dbReference type="EMBL" id="CAF1369959.1"/>
    </source>
</evidence>
<dbReference type="OrthoDB" id="9970728at2759"/>
<keyword evidence="3" id="KW-1185">Reference proteome</keyword>
<proteinExistence type="predicted"/>
<dbReference type="Proteomes" id="UP000663852">
    <property type="component" value="Unassembled WGS sequence"/>
</dbReference>
<evidence type="ECO:0000313" key="3">
    <source>
        <dbReference type="Proteomes" id="UP000663828"/>
    </source>
</evidence>
<dbReference type="EMBL" id="CAJNOR010009775">
    <property type="protein sequence ID" value="CAF1648024.1"/>
    <property type="molecule type" value="Genomic_DNA"/>
</dbReference>
<evidence type="ECO:0000313" key="2">
    <source>
        <dbReference type="EMBL" id="CAF1648024.1"/>
    </source>
</evidence>
<gene>
    <name evidence="1" type="ORF">EDS130_LOCUS34317</name>
    <name evidence="2" type="ORF">XAT740_LOCUS54457</name>
</gene>